<dbReference type="SUPFAM" id="SSF53474">
    <property type="entry name" value="alpha/beta-Hydrolases"/>
    <property type="match status" value="1"/>
</dbReference>
<dbReference type="KEGG" id="mtai:Mtai_v1c28080"/>
<comment type="similarity">
    <text evidence="1">Belongs to the AB hydrolase superfamily. AB hydrolase 2 family.</text>
</comment>
<dbReference type="PANTHER" id="PTHR10655:SF17">
    <property type="entry name" value="LYSOPHOSPHOLIPASE-LIKE PROTEIN 1"/>
    <property type="match status" value="1"/>
</dbReference>
<organism evidence="4 5">
    <name type="scientific">Meiothermus taiwanensis</name>
    <dbReference type="NCBI Taxonomy" id="172827"/>
    <lineage>
        <taxon>Bacteria</taxon>
        <taxon>Thermotogati</taxon>
        <taxon>Deinococcota</taxon>
        <taxon>Deinococci</taxon>
        <taxon>Thermales</taxon>
        <taxon>Thermaceae</taxon>
        <taxon>Meiothermus</taxon>
    </lineage>
</organism>
<dbReference type="Proteomes" id="UP000266089">
    <property type="component" value="Unassembled WGS sequence"/>
</dbReference>
<sequence length="207" mass="22365">MSAELGFVHRFEPGSSPTTLLLLHGTGGNEHSLIELARHLAPAANLLSPRGKVLENGAPRFFRRLALGVFDEADLKAQAADLARFVGEAAKRYGFDAGRVYALGYSNGANMAAALMLLHPEALAGGVLLRPVLPLKPSTLPNLSTKAAFLAAGRRDPWAPIERVEALADWLERAGAAVELRWQEAGHELHSEELEAAREWLARHLEG</sequence>
<proteinExistence type="inferred from homology"/>
<evidence type="ECO:0000259" key="3">
    <source>
        <dbReference type="Pfam" id="PF02230"/>
    </source>
</evidence>
<dbReference type="Gene3D" id="3.40.50.1820">
    <property type="entry name" value="alpha/beta hydrolase"/>
    <property type="match status" value="1"/>
</dbReference>
<dbReference type="PANTHER" id="PTHR10655">
    <property type="entry name" value="LYSOPHOSPHOLIPASE-RELATED"/>
    <property type="match status" value="1"/>
</dbReference>
<accession>A0A399DR26</accession>
<dbReference type="OrthoDB" id="9796570at2"/>
<dbReference type="GO" id="GO:0016787">
    <property type="term" value="F:hydrolase activity"/>
    <property type="evidence" value="ECO:0007669"/>
    <property type="project" value="UniProtKB-KW"/>
</dbReference>
<dbReference type="Pfam" id="PF02230">
    <property type="entry name" value="Abhydrolase_2"/>
    <property type="match status" value="1"/>
</dbReference>
<evidence type="ECO:0000313" key="4">
    <source>
        <dbReference type="EMBL" id="RIH74774.1"/>
    </source>
</evidence>
<dbReference type="AlphaFoldDB" id="A0A399DR26"/>
<dbReference type="EMBL" id="QWKX01000094">
    <property type="protein sequence ID" value="RIH74774.1"/>
    <property type="molecule type" value="Genomic_DNA"/>
</dbReference>
<comment type="caution">
    <text evidence="4">The sequence shown here is derived from an EMBL/GenBank/DDBJ whole genome shotgun (WGS) entry which is preliminary data.</text>
</comment>
<dbReference type="InterPro" id="IPR003140">
    <property type="entry name" value="PLipase/COase/thioEstase"/>
</dbReference>
<dbReference type="RefSeq" id="WP_027888933.1">
    <property type="nucleotide sequence ID" value="NZ_JBHSXZ010000051.1"/>
</dbReference>
<gene>
    <name evidence="4" type="primary">mhqD</name>
    <name evidence="4" type="ORF">Mcate_02564</name>
</gene>
<evidence type="ECO:0000313" key="5">
    <source>
        <dbReference type="Proteomes" id="UP000266089"/>
    </source>
</evidence>
<reference evidence="4 5" key="1">
    <citation type="submission" date="2018-08" db="EMBL/GenBank/DDBJ databases">
        <title>Meiothermus cateniformans JCM 15151 genome sequencing project.</title>
        <authorList>
            <person name="Da Costa M.S."/>
            <person name="Albuquerque L."/>
            <person name="Raposo P."/>
            <person name="Froufe H.J.C."/>
            <person name="Barroso C.S."/>
            <person name="Egas C."/>
        </authorList>
    </citation>
    <scope>NUCLEOTIDE SEQUENCE [LARGE SCALE GENOMIC DNA]</scope>
    <source>
        <strain evidence="4 5">JCM 15151</strain>
    </source>
</reference>
<dbReference type="EC" id="3.1.-.-" evidence="4"/>
<feature type="domain" description="Phospholipase/carboxylesterase/thioesterase" evidence="3">
    <location>
        <begin position="18"/>
        <end position="204"/>
    </location>
</feature>
<dbReference type="InterPro" id="IPR050565">
    <property type="entry name" value="LYPA1-2/EST-like"/>
</dbReference>
<keyword evidence="2 4" id="KW-0378">Hydrolase</keyword>
<dbReference type="InterPro" id="IPR029058">
    <property type="entry name" value="AB_hydrolase_fold"/>
</dbReference>
<protein>
    <submittedName>
        <fullName evidence="4">Putative hydrolase MhqD</fullName>
        <ecNumber evidence="4">3.1.-.-</ecNumber>
    </submittedName>
</protein>
<evidence type="ECO:0000256" key="2">
    <source>
        <dbReference type="ARBA" id="ARBA00022801"/>
    </source>
</evidence>
<evidence type="ECO:0000256" key="1">
    <source>
        <dbReference type="ARBA" id="ARBA00006499"/>
    </source>
</evidence>
<name>A0A399DR26_9DEIN</name>